<proteinExistence type="predicted"/>
<dbReference type="RefSeq" id="WP_039722123.1">
    <property type="nucleotide sequence ID" value="NZ_CP037899.1"/>
</dbReference>
<sequence length="107" mass="11608">MPTYLYECRKCGKEFEIFQSITEPPLLCCPEECCAMKPWAKGEVKRIISGGMGLLFKGSGFYITDYRSPSYMKAAKAEKEASTTNKTTGGNSSASNSSSAKPKAGVE</sequence>
<evidence type="ECO:0000313" key="4">
    <source>
        <dbReference type="EMBL" id="QDQ42469.1"/>
    </source>
</evidence>
<reference evidence="6" key="3">
    <citation type="submission" date="2019-03" db="EMBL/GenBank/DDBJ databases">
        <title>Complete genome of Methylacidiphilum kamchatkense Kam1.</title>
        <authorList>
            <person name="Kruse T."/>
            <person name="Murarilal Ratnadevi C."/>
            <person name="Erikstad H.-A."/>
            <person name="Birkeland N.-K."/>
        </authorList>
    </citation>
    <scope>NUCLEOTIDE SEQUENCE [LARGE SCALE GENOMIC DNA]</scope>
    <source>
        <strain evidence="6">kam1</strain>
    </source>
</reference>
<dbReference type="NCBIfam" id="TIGR02605">
    <property type="entry name" value="CxxC_CxxC_SSSS"/>
    <property type="match status" value="1"/>
</dbReference>
<feature type="domain" description="Putative regulatory protein FmdB zinc ribbon" evidence="2">
    <location>
        <begin position="1"/>
        <end position="49"/>
    </location>
</feature>
<evidence type="ECO:0000259" key="2">
    <source>
        <dbReference type="SMART" id="SM00834"/>
    </source>
</evidence>
<dbReference type="InterPro" id="IPR013429">
    <property type="entry name" value="Regulatory_FmdB_Zinc_ribbon"/>
</dbReference>
<evidence type="ECO:0000313" key="3">
    <source>
        <dbReference type="EMBL" id="KIE58026.1"/>
    </source>
</evidence>
<dbReference type="Pfam" id="PF09723">
    <property type="entry name" value="Zn_ribbon_8"/>
    <property type="match status" value="1"/>
</dbReference>
<gene>
    <name evidence="3" type="ORF">A946_10335</name>
    <name evidence="4" type="ORF">kam1_1243</name>
</gene>
<evidence type="ECO:0000313" key="6">
    <source>
        <dbReference type="Proteomes" id="UP000315925"/>
    </source>
</evidence>
<dbReference type="PANTHER" id="PTHR34404">
    <property type="entry name" value="REGULATORY PROTEIN, FMDB FAMILY"/>
    <property type="match status" value="1"/>
</dbReference>
<protein>
    <submittedName>
        <fullName evidence="3">FmdB family transcriptional regulator</fullName>
    </submittedName>
    <submittedName>
        <fullName evidence="4">Putative FmdB family regulatory protein</fullName>
    </submittedName>
</protein>
<dbReference type="Proteomes" id="UP000031594">
    <property type="component" value="Unassembled WGS sequence"/>
</dbReference>
<dbReference type="EMBL" id="JQNX01000008">
    <property type="protein sequence ID" value="KIE58026.1"/>
    <property type="molecule type" value="Genomic_DNA"/>
</dbReference>
<evidence type="ECO:0000313" key="5">
    <source>
        <dbReference type="Proteomes" id="UP000031594"/>
    </source>
</evidence>
<dbReference type="KEGG" id="mkc:kam1_1243"/>
<feature type="compositionally biased region" description="Low complexity" evidence="1">
    <location>
        <begin position="82"/>
        <end position="107"/>
    </location>
</feature>
<dbReference type="Proteomes" id="UP000315925">
    <property type="component" value="Chromosome"/>
</dbReference>
<dbReference type="SMART" id="SM00834">
    <property type="entry name" value="CxxC_CXXC_SSSS"/>
    <property type="match status" value="1"/>
</dbReference>
<reference evidence="4" key="2">
    <citation type="journal article" date="2019" name="BMC Genomics">
        <title>Complete genome sequence analysis of the thermoacidophilic verrucomicrobial methanotroph 'Candidatus Methylacidiphilum kamchatkense' strain Kam1 and comparison with its closest relatives.</title>
        <authorList>
            <person name="Kruse T."/>
            <person name="Ratnadevi C.M."/>
            <person name="Erikstad H.A."/>
            <person name="Birkeland N.K."/>
        </authorList>
    </citation>
    <scope>NUCLEOTIDE SEQUENCE</scope>
    <source>
        <strain evidence="4">Kam1</strain>
    </source>
</reference>
<dbReference type="AlphaFoldDB" id="A0A0C1RSU1"/>
<feature type="region of interest" description="Disordered" evidence="1">
    <location>
        <begin position="77"/>
        <end position="107"/>
    </location>
</feature>
<evidence type="ECO:0000256" key="1">
    <source>
        <dbReference type="SAM" id="MobiDB-lite"/>
    </source>
</evidence>
<dbReference type="OrthoDB" id="9813321at2"/>
<dbReference type="PANTHER" id="PTHR34404:SF2">
    <property type="entry name" value="CONSERVED SERINE RICH PROTEIN"/>
    <property type="match status" value="1"/>
</dbReference>
<name>A0A0C1RSU1_9BACT</name>
<dbReference type="STRING" id="1202785.A946_10335"/>
<reference evidence="3 5" key="1">
    <citation type="submission" date="2014-08" db="EMBL/GenBank/DDBJ databases">
        <title>Methylacidiphilum kamchatkense strain Kam1 draft genome sequence.</title>
        <authorList>
            <person name="Birkeland N.-K."/>
            <person name="Erikstad H.A."/>
        </authorList>
    </citation>
    <scope>NUCLEOTIDE SEQUENCE [LARGE SCALE GENOMIC DNA]</scope>
    <source>
        <strain evidence="3 5">Kam1</strain>
    </source>
</reference>
<dbReference type="EMBL" id="CP037899">
    <property type="protein sequence ID" value="QDQ42469.1"/>
    <property type="molecule type" value="Genomic_DNA"/>
</dbReference>
<keyword evidence="5" id="KW-1185">Reference proteome</keyword>
<organism evidence="4 6">
    <name type="scientific">Methylacidiphilum kamchatkense Kam1</name>
    <dbReference type="NCBI Taxonomy" id="1202785"/>
    <lineage>
        <taxon>Bacteria</taxon>
        <taxon>Pseudomonadati</taxon>
        <taxon>Verrucomicrobiota</taxon>
        <taxon>Methylacidiphilae</taxon>
        <taxon>Methylacidiphilales</taxon>
        <taxon>Methylacidiphilaceae</taxon>
        <taxon>Methylacidiphilum (ex Ratnadevi et al. 2023)</taxon>
    </lineage>
</organism>
<accession>A0A0C1RSU1</accession>